<dbReference type="PANTHER" id="PTHR32309:SF13">
    <property type="entry name" value="FERRIC ENTEROBACTIN TRANSPORT PROTEIN FEPE"/>
    <property type="match status" value="1"/>
</dbReference>
<keyword evidence="2" id="KW-1133">Transmembrane helix</keyword>
<dbReference type="EMBL" id="JAFCLK010000021">
    <property type="protein sequence ID" value="MBR1138425.1"/>
    <property type="molecule type" value="Genomic_DNA"/>
</dbReference>
<feature type="coiled-coil region" evidence="1">
    <location>
        <begin position="194"/>
        <end position="221"/>
    </location>
</feature>
<organism evidence="3 4">
    <name type="scientific">Bradyrhizobium denitrificans</name>
    <dbReference type="NCBI Taxonomy" id="2734912"/>
    <lineage>
        <taxon>Bacteria</taxon>
        <taxon>Pseudomonadati</taxon>
        <taxon>Pseudomonadota</taxon>
        <taxon>Alphaproteobacteria</taxon>
        <taxon>Hyphomicrobiales</taxon>
        <taxon>Nitrobacteraceae</taxon>
        <taxon>Bradyrhizobium</taxon>
    </lineage>
</organism>
<proteinExistence type="predicted"/>
<keyword evidence="2" id="KW-0812">Transmembrane</keyword>
<protein>
    <submittedName>
        <fullName evidence="3">Sugar transporter</fullName>
    </submittedName>
</protein>
<dbReference type="PANTHER" id="PTHR32309">
    <property type="entry name" value="TYROSINE-PROTEIN KINASE"/>
    <property type="match status" value="1"/>
</dbReference>
<keyword evidence="2" id="KW-0472">Membrane</keyword>
<gene>
    <name evidence="3" type="ORF">JQ619_21895</name>
</gene>
<evidence type="ECO:0000313" key="3">
    <source>
        <dbReference type="EMBL" id="MBR1138425.1"/>
    </source>
</evidence>
<keyword evidence="3" id="KW-0813">Transport</keyword>
<name>A0ABS5GAR3_9BRAD</name>
<evidence type="ECO:0000256" key="1">
    <source>
        <dbReference type="SAM" id="Coils"/>
    </source>
</evidence>
<evidence type="ECO:0000313" key="4">
    <source>
        <dbReference type="Proteomes" id="UP001314635"/>
    </source>
</evidence>
<keyword evidence="4" id="KW-1185">Reference proteome</keyword>
<comment type="caution">
    <text evidence="3">The sequence shown here is derived from an EMBL/GenBank/DDBJ whole genome shotgun (WGS) entry which is preliminary data.</text>
</comment>
<sequence>MLQKVNYEDDAETGDDRQSNLLRPSFYWEIFKRRFLYLLLPLIVIVSAGAGVALVWPPTYLSEGKILVQSQLIPTELVRPTVTSAAQERIQVIEQRLMTRDNLIAIVDKFQLFQAQRNLMSPTQLVDLMKAKTSITIINQTLSFSRRTENPTIVFTVGYEDSNPNLAAGVANELVTRILNEDIRDRTSRASDTTKFLGREVERLQAESAALESKIAQAKETQGTPSAGAIDPLAQMRAEYAQKSAIYSDKHPMMKALKRQIEAAEKTLAPSNSNGVNLDALQSQREAIQKNLENASAKYAAAQLGEALEKNQQSEKFEVLEQPAVPQEPIRPNRRKILSLSLLLGLGVGGGLTLLLEMLDKTIRRTADIYGLFDSHFVVALPYIVTKGEVLRSKRRTRLLIAAGVGFVVLVAVLAFVLLPWDLMIAKARVGLFR</sequence>
<keyword evidence="1" id="KW-0175">Coiled coil</keyword>
<dbReference type="Proteomes" id="UP001314635">
    <property type="component" value="Unassembled WGS sequence"/>
</dbReference>
<feature type="transmembrane region" description="Helical" evidence="2">
    <location>
        <begin position="337"/>
        <end position="356"/>
    </location>
</feature>
<feature type="transmembrane region" description="Helical" evidence="2">
    <location>
        <begin position="35"/>
        <end position="56"/>
    </location>
</feature>
<feature type="transmembrane region" description="Helical" evidence="2">
    <location>
        <begin position="399"/>
        <end position="421"/>
    </location>
</feature>
<keyword evidence="3" id="KW-0762">Sugar transport</keyword>
<dbReference type="InterPro" id="IPR050445">
    <property type="entry name" value="Bact_polysacc_biosynth/exp"/>
</dbReference>
<accession>A0ABS5GAR3</accession>
<reference evidence="4" key="1">
    <citation type="journal article" date="2021" name="ISME J.">
        <title>Evolutionary origin and ecological implication of a unique nif island in free-living Bradyrhizobium lineages.</title>
        <authorList>
            <person name="Tao J."/>
        </authorList>
    </citation>
    <scope>NUCLEOTIDE SEQUENCE [LARGE SCALE GENOMIC DNA]</scope>
    <source>
        <strain evidence="4">SZCCT0094</strain>
    </source>
</reference>
<evidence type="ECO:0000256" key="2">
    <source>
        <dbReference type="SAM" id="Phobius"/>
    </source>
</evidence>